<keyword evidence="1" id="KW-0472">Membrane</keyword>
<gene>
    <name evidence="2" type="ORF">QNI29_00105</name>
</gene>
<dbReference type="Pfam" id="PF13618">
    <property type="entry name" value="Gluconate_2-dh3"/>
    <property type="match status" value="1"/>
</dbReference>
<keyword evidence="2" id="KW-0560">Oxidoreductase</keyword>
<evidence type="ECO:0000313" key="3">
    <source>
        <dbReference type="Proteomes" id="UP001236652"/>
    </source>
</evidence>
<dbReference type="EC" id="1.-.-.-" evidence="2"/>
<reference evidence="2 3" key="1">
    <citation type="submission" date="2023-05" db="EMBL/GenBank/DDBJ databases">
        <title>Comparative genomics reveals the evidence of polycyclic aromatic hydrocarbons degradation in moderately halophilic genus Pontibacillus.</title>
        <authorList>
            <person name="Yang H."/>
            <person name="Qian Z."/>
        </authorList>
    </citation>
    <scope>NUCLEOTIDE SEQUENCE [LARGE SCALE GENOMIC DNA]</scope>
    <source>
        <strain evidence="3">HN14</strain>
    </source>
</reference>
<organism evidence="2 3">
    <name type="scientific">Pontibacillus chungwhensis</name>
    <dbReference type="NCBI Taxonomy" id="265426"/>
    <lineage>
        <taxon>Bacteria</taxon>
        <taxon>Bacillati</taxon>
        <taxon>Bacillota</taxon>
        <taxon>Bacilli</taxon>
        <taxon>Bacillales</taxon>
        <taxon>Bacillaceae</taxon>
        <taxon>Pontibacillus</taxon>
    </lineage>
</organism>
<dbReference type="Proteomes" id="UP001236652">
    <property type="component" value="Chromosome"/>
</dbReference>
<evidence type="ECO:0000313" key="2">
    <source>
        <dbReference type="EMBL" id="WIF98157.1"/>
    </source>
</evidence>
<name>A0ABY8UYT0_9BACI</name>
<proteinExistence type="predicted"/>
<dbReference type="RefSeq" id="WP_231419397.1">
    <property type="nucleotide sequence ID" value="NZ_CP126446.1"/>
</dbReference>
<protein>
    <submittedName>
        <fullName evidence="2">Gluconate 2-dehydrogenase subunit 3 family protein</fullName>
        <ecNumber evidence="2">1.-.-.-</ecNumber>
    </submittedName>
</protein>
<sequence>MSEQEKYSRRDFLKKSGYAAGGVVGGGLIASLITMQVMEDDPKTKNSQTNGGSEDQFNDAFMFFTNRDDFRVLASSCERIFPEDENGPGAIKLGVPFFIDHQLAGPWGNNTKEYMQGPFYKGEPTQGYQSRMNRGEIFRVGIKKLKEKAQSDYEKSFQELSAEEQDKILTAFENDDVKISGTTSAEFFEMMRAATIEGVYADPMYSGNRNMEGWKMKQFPGAQMSYIGKIESDKFVDIEPQSLHSMLNK</sequence>
<accession>A0ABY8UYT0</accession>
<dbReference type="NCBIfam" id="TIGR01409">
    <property type="entry name" value="TAT_signal_seq"/>
    <property type="match status" value="1"/>
</dbReference>
<dbReference type="EMBL" id="CP126446">
    <property type="protein sequence ID" value="WIF98157.1"/>
    <property type="molecule type" value="Genomic_DNA"/>
</dbReference>
<keyword evidence="3" id="KW-1185">Reference proteome</keyword>
<keyword evidence="1" id="KW-1133">Transmembrane helix</keyword>
<feature type="transmembrane region" description="Helical" evidence="1">
    <location>
        <begin position="16"/>
        <end position="38"/>
    </location>
</feature>
<dbReference type="GO" id="GO:0016491">
    <property type="term" value="F:oxidoreductase activity"/>
    <property type="evidence" value="ECO:0007669"/>
    <property type="project" value="UniProtKB-KW"/>
</dbReference>
<dbReference type="InterPro" id="IPR006311">
    <property type="entry name" value="TAT_signal"/>
</dbReference>
<dbReference type="InterPro" id="IPR019546">
    <property type="entry name" value="TAT_signal_bac_arc"/>
</dbReference>
<evidence type="ECO:0000256" key="1">
    <source>
        <dbReference type="SAM" id="Phobius"/>
    </source>
</evidence>
<dbReference type="PROSITE" id="PS51318">
    <property type="entry name" value="TAT"/>
    <property type="match status" value="1"/>
</dbReference>
<dbReference type="InterPro" id="IPR027056">
    <property type="entry name" value="Gluconate_2DH_su3"/>
</dbReference>
<keyword evidence="1" id="KW-0812">Transmembrane</keyword>